<feature type="transmembrane region" description="Helical" evidence="2">
    <location>
        <begin position="59"/>
        <end position="80"/>
    </location>
</feature>
<proteinExistence type="predicted"/>
<feature type="region of interest" description="Disordered" evidence="1">
    <location>
        <begin position="1"/>
        <end position="42"/>
    </location>
</feature>
<evidence type="ECO:0000256" key="1">
    <source>
        <dbReference type="SAM" id="MobiDB-lite"/>
    </source>
</evidence>
<accession>A0A6A9V223</accession>
<dbReference type="Gene3D" id="3.40.30.10">
    <property type="entry name" value="Glutaredoxin"/>
    <property type="match status" value="1"/>
</dbReference>
<evidence type="ECO:0000313" key="4">
    <source>
        <dbReference type="EMBL" id="MVA77627.1"/>
    </source>
</evidence>
<evidence type="ECO:0000256" key="2">
    <source>
        <dbReference type="SAM" id="Phobius"/>
    </source>
</evidence>
<feature type="compositionally biased region" description="Basic and acidic residues" evidence="1">
    <location>
        <begin position="1"/>
        <end position="16"/>
    </location>
</feature>
<keyword evidence="2" id="KW-0472">Membrane</keyword>
<name>A0A6A9V223_9ACTN</name>
<dbReference type="CDD" id="cd02972">
    <property type="entry name" value="DsbA_family"/>
    <property type="match status" value="1"/>
</dbReference>
<dbReference type="EMBL" id="WPCU01000010">
    <property type="protein sequence ID" value="MVA77627.1"/>
    <property type="molecule type" value="Genomic_DNA"/>
</dbReference>
<sequence length="287" mass="30344">MLLPDRRAPPTRDRTFPRSRPRGDTGMTKRTQVPKAGGRREQLRQQAAAAAARRRRNRILVTAVSIVVAAVLVVGVVVLVQGLRGRASEVAGVVPPNANAERSGIVVNPGVAAEGAPVFALYQDYQCPACKSFEDNFGPTVAQMAEAGEIQLEYRTMTFLDTNLRNDASFRAGVAAACADVAGHYSAYHDVVYANQPAQEGTGYSDHQLLTEFPEQAGITGDALSTFKACYRGEDTASFVRGTDAAAGGAGVTGTPTITVDGQRLELSQLSSPEQLPALVQQLAAAS</sequence>
<feature type="domain" description="Thioredoxin-like fold" evidence="3">
    <location>
        <begin position="116"/>
        <end position="280"/>
    </location>
</feature>
<evidence type="ECO:0000259" key="3">
    <source>
        <dbReference type="Pfam" id="PF13462"/>
    </source>
</evidence>
<protein>
    <submittedName>
        <fullName evidence="4">Thioredoxin domain-containing protein</fullName>
    </submittedName>
</protein>
<gene>
    <name evidence="4" type="ORF">GC722_16620</name>
</gene>
<dbReference type="InterPro" id="IPR036249">
    <property type="entry name" value="Thioredoxin-like_sf"/>
</dbReference>
<comment type="caution">
    <text evidence="4">The sequence shown here is derived from an EMBL/GenBank/DDBJ whole genome shotgun (WGS) entry which is preliminary data.</text>
</comment>
<dbReference type="SUPFAM" id="SSF52833">
    <property type="entry name" value="Thioredoxin-like"/>
    <property type="match status" value="1"/>
</dbReference>
<evidence type="ECO:0000313" key="5">
    <source>
        <dbReference type="Proteomes" id="UP000435304"/>
    </source>
</evidence>
<keyword evidence="2" id="KW-1133">Transmembrane helix</keyword>
<reference evidence="4 5" key="1">
    <citation type="submission" date="2019-12" db="EMBL/GenBank/DDBJ databases">
        <title>Auraticoccus cholistani sp. nov., an actinomycete isolated from soil of Cholistan desert.</title>
        <authorList>
            <person name="Cheema M.T."/>
        </authorList>
    </citation>
    <scope>NUCLEOTIDE SEQUENCE [LARGE SCALE GENOMIC DNA]</scope>
    <source>
        <strain evidence="4 5">F435</strain>
    </source>
</reference>
<dbReference type="InterPro" id="IPR012336">
    <property type="entry name" value="Thioredoxin-like_fold"/>
</dbReference>
<keyword evidence="5" id="KW-1185">Reference proteome</keyword>
<dbReference type="Proteomes" id="UP000435304">
    <property type="component" value="Unassembled WGS sequence"/>
</dbReference>
<dbReference type="Pfam" id="PF13462">
    <property type="entry name" value="Thioredoxin_4"/>
    <property type="match status" value="1"/>
</dbReference>
<dbReference type="AlphaFoldDB" id="A0A6A9V223"/>
<keyword evidence="2" id="KW-0812">Transmembrane</keyword>
<organism evidence="4 5">
    <name type="scientific">Auraticoccus cholistanensis</name>
    <dbReference type="NCBI Taxonomy" id="2656650"/>
    <lineage>
        <taxon>Bacteria</taxon>
        <taxon>Bacillati</taxon>
        <taxon>Actinomycetota</taxon>
        <taxon>Actinomycetes</taxon>
        <taxon>Propionibacteriales</taxon>
        <taxon>Propionibacteriaceae</taxon>
        <taxon>Auraticoccus</taxon>
    </lineage>
</organism>